<dbReference type="OrthoDB" id="1157330at2"/>
<proteinExistence type="predicted"/>
<dbReference type="Proteomes" id="UP000636949">
    <property type="component" value="Unassembled WGS sequence"/>
</dbReference>
<dbReference type="PANTHER" id="PTHR43540:SF6">
    <property type="entry name" value="ISOCHORISMATASE-LIKE DOMAIN-CONTAINING PROTEIN"/>
    <property type="match status" value="1"/>
</dbReference>
<name>A0A8J3E8I1_9GAMM</name>
<keyword evidence="1" id="KW-0378">Hydrolase</keyword>
<gene>
    <name evidence="3" type="ORF">GCM10010995_10770</name>
</gene>
<sequence length="196" mass="22297">MHYDVSLDQISDINTRRKTLNKQHAALVIIEMQNVFHGEIISDKQINHVKQLIAFADQHHIKKIFVRHNDSSQTSENMIQWWGGDQIVKDSEAWQIIDEFDLTGAEIVDKSQYSAFYQTNLDKILQDHQIKDVIICGVMTNCCCETTTRDAFMRGYNAFFVSDATATVNADLHLAAIKNIAFGFAQVIDTKCLISS</sequence>
<feature type="domain" description="Isochorismatase-like" evidence="2">
    <location>
        <begin position="25"/>
        <end position="191"/>
    </location>
</feature>
<dbReference type="InterPro" id="IPR000868">
    <property type="entry name" value="Isochorismatase-like_dom"/>
</dbReference>
<accession>A0A8J3E8I1</accession>
<evidence type="ECO:0000313" key="4">
    <source>
        <dbReference type="Proteomes" id="UP000636949"/>
    </source>
</evidence>
<keyword evidence="4" id="KW-1185">Reference proteome</keyword>
<dbReference type="EMBL" id="BMJS01000009">
    <property type="protein sequence ID" value="GGF95392.1"/>
    <property type="molecule type" value="Genomic_DNA"/>
</dbReference>
<reference evidence="3" key="2">
    <citation type="submission" date="2020-09" db="EMBL/GenBank/DDBJ databases">
        <authorList>
            <person name="Sun Q."/>
            <person name="Zhou Y."/>
        </authorList>
    </citation>
    <scope>NUCLEOTIDE SEQUENCE</scope>
    <source>
        <strain evidence="3">CGMCC 1.15758</strain>
    </source>
</reference>
<dbReference type="GO" id="GO:0016787">
    <property type="term" value="F:hydrolase activity"/>
    <property type="evidence" value="ECO:0007669"/>
    <property type="project" value="UniProtKB-KW"/>
</dbReference>
<dbReference type="PANTHER" id="PTHR43540">
    <property type="entry name" value="PEROXYUREIDOACRYLATE/UREIDOACRYLATE AMIDOHYDROLASE-RELATED"/>
    <property type="match status" value="1"/>
</dbReference>
<organism evidence="3 4">
    <name type="scientific">Cysteiniphilum litorale</name>
    <dbReference type="NCBI Taxonomy" id="2056700"/>
    <lineage>
        <taxon>Bacteria</taxon>
        <taxon>Pseudomonadati</taxon>
        <taxon>Pseudomonadota</taxon>
        <taxon>Gammaproteobacteria</taxon>
        <taxon>Thiotrichales</taxon>
        <taxon>Fastidiosibacteraceae</taxon>
        <taxon>Cysteiniphilum</taxon>
    </lineage>
</organism>
<dbReference type="CDD" id="cd00431">
    <property type="entry name" value="cysteine_hydrolases"/>
    <property type="match status" value="1"/>
</dbReference>
<protein>
    <submittedName>
        <fullName evidence="3">Isochorismatase</fullName>
    </submittedName>
</protein>
<reference evidence="3" key="1">
    <citation type="journal article" date="2014" name="Int. J. Syst. Evol. Microbiol.">
        <title>Complete genome sequence of Corynebacterium casei LMG S-19264T (=DSM 44701T), isolated from a smear-ripened cheese.</title>
        <authorList>
            <consortium name="US DOE Joint Genome Institute (JGI-PGF)"/>
            <person name="Walter F."/>
            <person name="Albersmeier A."/>
            <person name="Kalinowski J."/>
            <person name="Ruckert C."/>
        </authorList>
    </citation>
    <scope>NUCLEOTIDE SEQUENCE</scope>
    <source>
        <strain evidence="3">CGMCC 1.15758</strain>
    </source>
</reference>
<dbReference type="InterPro" id="IPR036380">
    <property type="entry name" value="Isochorismatase-like_sf"/>
</dbReference>
<evidence type="ECO:0000256" key="1">
    <source>
        <dbReference type="ARBA" id="ARBA00022801"/>
    </source>
</evidence>
<dbReference type="Gene3D" id="3.40.50.850">
    <property type="entry name" value="Isochorismatase-like"/>
    <property type="match status" value="1"/>
</dbReference>
<evidence type="ECO:0000313" key="3">
    <source>
        <dbReference type="EMBL" id="GGF95392.1"/>
    </source>
</evidence>
<dbReference type="AlphaFoldDB" id="A0A8J3E8I1"/>
<dbReference type="SUPFAM" id="SSF52499">
    <property type="entry name" value="Isochorismatase-like hydrolases"/>
    <property type="match status" value="1"/>
</dbReference>
<dbReference type="InterPro" id="IPR050272">
    <property type="entry name" value="Isochorismatase-like_hydrls"/>
</dbReference>
<dbReference type="RefSeq" id="WP_117002240.1">
    <property type="nucleotide sequence ID" value="NZ_BMJS01000009.1"/>
</dbReference>
<evidence type="ECO:0000259" key="2">
    <source>
        <dbReference type="Pfam" id="PF00857"/>
    </source>
</evidence>
<dbReference type="Pfam" id="PF00857">
    <property type="entry name" value="Isochorismatase"/>
    <property type="match status" value="1"/>
</dbReference>
<comment type="caution">
    <text evidence="3">The sequence shown here is derived from an EMBL/GenBank/DDBJ whole genome shotgun (WGS) entry which is preliminary data.</text>
</comment>